<evidence type="ECO:0000313" key="2">
    <source>
        <dbReference type="EMBL" id="MBF8191603.1"/>
    </source>
</evidence>
<dbReference type="Pfam" id="PF09250">
    <property type="entry name" value="Prim-Pol"/>
    <property type="match status" value="1"/>
</dbReference>
<evidence type="ECO:0000313" key="3">
    <source>
        <dbReference type="Proteomes" id="UP000605361"/>
    </source>
</evidence>
<accession>A0A931F520</accession>
<feature type="domain" description="DNA primase/polymerase bifunctional N-terminal" evidence="1">
    <location>
        <begin position="23"/>
        <end position="199"/>
    </location>
</feature>
<protein>
    <submittedName>
        <fullName evidence="2">Bifunctional DNA primase/polymerase</fullName>
    </submittedName>
</protein>
<dbReference type="AlphaFoldDB" id="A0A931F520"/>
<reference evidence="2" key="1">
    <citation type="submission" date="2020-11" db="EMBL/GenBank/DDBJ databases">
        <title>Whole-genome analyses of Nonomuraea sp. K274.</title>
        <authorList>
            <person name="Veyisoglu A."/>
        </authorList>
    </citation>
    <scope>NUCLEOTIDE SEQUENCE</scope>
    <source>
        <strain evidence="2">K274</strain>
    </source>
</reference>
<evidence type="ECO:0000259" key="1">
    <source>
        <dbReference type="SMART" id="SM00943"/>
    </source>
</evidence>
<keyword evidence="3" id="KW-1185">Reference proteome</keyword>
<dbReference type="CDD" id="cd04859">
    <property type="entry name" value="Prim_Pol"/>
    <property type="match status" value="1"/>
</dbReference>
<gene>
    <name evidence="2" type="ORF">ITP53_39105</name>
</gene>
<proteinExistence type="predicted"/>
<dbReference type="InterPro" id="IPR015330">
    <property type="entry name" value="DNA_primase/pol_bifunc_N"/>
</dbReference>
<dbReference type="SUPFAM" id="SSF56747">
    <property type="entry name" value="Prim-pol domain"/>
    <property type="match status" value="1"/>
</dbReference>
<sequence length="313" mass="32797">MPPSTPAASLSEETHMHDLTRYALAAAARGWHVFPLAPNDKRPLPGFTAWEQHATTDTTLIHHMWARGPFNIGIACGPSGLVVLDLDVPKPDEHPPADWALPGVNDGADVLASLCEQAGQPLPLETFMVRTRRGGTHLYFTAPAEADLRNTAGKLGWKIDTRACGGYVVAPGSHVALPDGSGSYVVLYDPTPAALPAWLTERLSSPPLSTSGTSAGVVLAACGGDRAAGYALAAVRGEIERVLDAVPGTRNDTLNIAAFALGQLIAASLLPRHLAEACLLNAAEAIGLDFREAFTTIRSGLDSGLRRPRGAAA</sequence>
<name>A0A931F520_9ACTN</name>
<dbReference type="EMBL" id="JADOGI010000168">
    <property type="protein sequence ID" value="MBF8191603.1"/>
    <property type="molecule type" value="Genomic_DNA"/>
</dbReference>
<organism evidence="2 3">
    <name type="scientific">Nonomuraea cypriaca</name>
    <dbReference type="NCBI Taxonomy" id="1187855"/>
    <lineage>
        <taxon>Bacteria</taxon>
        <taxon>Bacillati</taxon>
        <taxon>Actinomycetota</taxon>
        <taxon>Actinomycetes</taxon>
        <taxon>Streptosporangiales</taxon>
        <taxon>Streptosporangiaceae</taxon>
        <taxon>Nonomuraea</taxon>
    </lineage>
</organism>
<comment type="caution">
    <text evidence="2">The sequence shown here is derived from an EMBL/GenBank/DDBJ whole genome shotgun (WGS) entry which is preliminary data.</text>
</comment>
<dbReference type="Proteomes" id="UP000605361">
    <property type="component" value="Unassembled WGS sequence"/>
</dbReference>
<dbReference type="SMART" id="SM00943">
    <property type="entry name" value="Prim-Pol"/>
    <property type="match status" value="1"/>
</dbReference>